<proteinExistence type="predicted"/>
<evidence type="ECO:0000313" key="1">
    <source>
        <dbReference type="Proteomes" id="UP000887574"/>
    </source>
</evidence>
<organism evidence="1 2">
    <name type="scientific">Ditylenchus dipsaci</name>
    <dbReference type="NCBI Taxonomy" id="166011"/>
    <lineage>
        <taxon>Eukaryota</taxon>
        <taxon>Metazoa</taxon>
        <taxon>Ecdysozoa</taxon>
        <taxon>Nematoda</taxon>
        <taxon>Chromadorea</taxon>
        <taxon>Rhabditida</taxon>
        <taxon>Tylenchina</taxon>
        <taxon>Tylenchomorpha</taxon>
        <taxon>Sphaerularioidea</taxon>
        <taxon>Anguinidae</taxon>
        <taxon>Anguininae</taxon>
        <taxon>Ditylenchus</taxon>
    </lineage>
</organism>
<keyword evidence="1" id="KW-1185">Reference proteome</keyword>
<evidence type="ECO:0000313" key="2">
    <source>
        <dbReference type="WBParaSite" id="jg10349"/>
    </source>
</evidence>
<sequence>MIPDSSLMDMHVVAPFESELFEGCDCYLRFELMPLAFKFKPEKDTRRKSVMVDGMVMKDAAITIFEHACSMVAL</sequence>
<protein>
    <submittedName>
        <fullName evidence="2">Uncharacterized protein</fullName>
    </submittedName>
</protein>
<name>A0A915CLV8_9BILA</name>
<dbReference type="AlphaFoldDB" id="A0A915CLV8"/>
<dbReference type="WBParaSite" id="jg10349">
    <property type="protein sequence ID" value="jg10349"/>
    <property type="gene ID" value="jg10349"/>
</dbReference>
<dbReference type="Proteomes" id="UP000887574">
    <property type="component" value="Unplaced"/>
</dbReference>
<accession>A0A915CLV8</accession>
<reference evidence="2" key="1">
    <citation type="submission" date="2022-11" db="UniProtKB">
        <authorList>
            <consortium name="WormBaseParasite"/>
        </authorList>
    </citation>
    <scope>IDENTIFICATION</scope>
</reference>